<keyword evidence="3" id="KW-1185">Reference proteome</keyword>
<organism evidence="2 3">
    <name type="scientific">Longivirga aurantiaca</name>
    <dbReference type="NCBI Taxonomy" id="1837743"/>
    <lineage>
        <taxon>Bacteria</taxon>
        <taxon>Bacillati</taxon>
        <taxon>Actinomycetota</taxon>
        <taxon>Actinomycetes</taxon>
        <taxon>Sporichthyales</taxon>
        <taxon>Sporichthyaceae</taxon>
        <taxon>Longivirga</taxon>
    </lineage>
</organism>
<comment type="caution">
    <text evidence="2">The sequence shown here is derived from an EMBL/GenBank/DDBJ whole genome shotgun (WGS) entry which is preliminary data.</text>
</comment>
<protein>
    <submittedName>
        <fullName evidence="2">Dienelactone hydrolase family protein</fullName>
        <ecNumber evidence="2">3.1.-.-</ecNumber>
    </submittedName>
</protein>
<dbReference type="InterPro" id="IPR002925">
    <property type="entry name" value="Dienelactn_hydro"/>
</dbReference>
<proteinExistence type="predicted"/>
<dbReference type="GO" id="GO:0016787">
    <property type="term" value="F:hydrolase activity"/>
    <property type="evidence" value="ECO:0007669"/>
    <property type="project" value="UniProtKB-KW"/>
</dbReference>
<dbReference type="RefSeq" id="WP_386765185.1">
    <property type="nucleotide sequence ID" value="NZ_JBHSTI010000008.1"/>
</dbReference>
<gene>
    <name evidence="2" type="ORF">ACFQGU_07250</name>
</gene>
<dbReference type="Gene3D" id="3.40.50.1820">
    <property type="entry name" value="alpha/beta hydrolase"/>
    <property type="match status" value="1"/>
</dbReference>
<dbReference type="Proteomes" id="UP001596138">
    <property type="component" value="Unassembled WGS sequence"/>
</dbReference>
<dbReference type="InterPro" id="IPR029058">
    <property type="entry name" value="AB_hydrolase_fold"/>
</dbReference>
<dbReference type="PANTHER" id="PTHR46623:SF6">
    <property type="entry name" value="ALPHA_BETA-HYDROLASES SUPERFAMILY PROTEIN"/>
    <property type="match status" value="1"/>
</dbReference>
<name>A0ABW1T0V0_9ACTN</name>
<dbReference type="Pfam" id="PF01738">
    <property type="entry name" value="DLH"/>
    <property type="match status" value="1"/>
</dbReference>
<dbReference type="PANTHER" id="PTHR46623">
    <property type="entry name" value="CARBOXYMETHYLENEBUTENOLIDASE-RELATED"/>
    <property type="match status" value="1"/>
</dbReference>
<dbReference type="EC" id="3.1.-.-" evidence="2"/>
<keyword evidence="2" id="KW-0378">Hydrolase</keyword>
<accession>A0ABW1T0V0</accession>
<dbReference type="SUPFAM" id="SSF53474">
    <property type="entry name" value="alpha/beta-Hydrolases"/>
    <property type="match status" value="1"/>
</dbReference>
<evidence type="ECO:0000313" key="3">
    <source>
        <dbReference type="Proteomes" id="UP001596138"/>
    </source>
</evidence>
<dbReference type="InterPro" id="IPR051049">
    <property type="entry name" value="Dienelactone_hydrolase-like"/>
</dbReference>
<feature type="domain" description="Dienelactone hydrolase" evidence="1">
    <location>
        <begin position="21"/>
        <end position="236"/>
    </location>
</feature>
<evidence type="ECO:0000313" key="2">
    <source>
        <dbReference type="EMBL" id="MFC6237670.1"/>
    </source>
</evidence>
<dbReference type="EMBL" id="JBHSTI010000008">
    <property type="protein sequence ID" value="MFC6237670.1"/>
    <property type="molecule type" value="Genomic_DNA"/>
</dbReference>
<reference evidence="3" key="1">
    <citation type="journal article" date="2019" name="Int. J. Syst. Evol. Microbiol.">
        <title>The Global Catalogue of Microorganisms (GCM) 10K type strain sequencing project: providing services to taxonomists for standard genome sequencing and annotation.</title>
        <authorList>
            <consortium name="The Broad Institute Genomics Platform"/>
            <consortium name="The Broad Institute Genome Sequencing Center for Infectious Disease"/>
            <person name="Wu L."/>
            <person name="Ma J."/>
        </authorList>
    </citation>
    <scope>NUCLEOTIDE SEQUENCE [LARGE SCALE GENOMIC DNA]</scope>
    <source>
        <strain evidence="3">CGMCC 4.7317</strain>
    </source>
</reference>
<evidence type="ECO:0000259" key="1">
    <source>
        <dbReference type="Pfam" id="PF01738"/>
    </source>
</evidence>
<sequence>MPDLSIEVTGFGTIPAYYSPAQGVDGPAPGVVVIHEAFGLTDAMREAADHLAARGYNAVAPDLMSYAGSARCLVAIARSMNSGEGRVYDEIHAARQWIAEREDSTGRVGIAGFCLGGAFAMLMATQGFEASAAMYGQLPQRLESVFDGACPVVASYGGKDRSLRGAAAKLERALSAAGVEHDVKEYPDAGHSFMTHSEKDAPAWLRPVSRRVLHVGYVDTAAEDSWARIDALFSTALRG</sequence>